<reference evidence="2" key="1">
    <citation type="submission" date="2018-02" db="EMBL/GenBank/DDBJ databases">
        <authorList>
            <person name="Cohen D.B."/>
            <person name="Kent A.D."/>
        </authorList>
    </citation>
    <scope>NUCLEOTIDE SEQUENCE</scope>
</reference>
<dbReference type="PANTHER" id="PTHR33622">
    <property type="entry name" value="OS03G0724500 PROTEIN"/>
    <property type="match status" value="1"/>
</dbReference>
<gene>
    <name evidence="2" type="ORF">FSB_LOCUS4465</name>
</gene>
<accession>A0A2N9EP73</accession>
<name>A0A2N9EP73_FAGSY</name>
<feature type="region of interest" description="Disordered" evidence="1">
    <location>
        <begin position="1"/>
        <end position="28"/>
    </location>
</feature>
<feature type="compositionally biased region" description="Basic and acidic residues" evidence="1">
    <location>
        <begin position="1"/>
        <end position="10"/>
    </location>
</feature>
<sequence>MGSKISRSESSDQTPPASDPAPTVTCCQEENGRAPTVTYCQGEKSENGSFLANMKDRFYTFTHASKDEHKACLNKYMEKINTGMKKIVGAKSPGSTGA</sequence>
<proteinExistence type="predicted"/>
<dbReference type="PANTHER" id="PTHR33622:SF15">
    <property type="match status" value="1"/>
</dbReference>
<dbReference type="EMBL" id="OIVN01000224">
    <property type="protein sequence ID" value="SPC76583.1"/>
    <property type="molecule type" value="Genomic_DNA"/>
</dbReference>
<protein>
    <submittedName>
        <fullName evidence="2">Uncharacterized protein</fullName>
    </submittedName>
</protein>
<dbReference type="AlphaFoldDB" id="A0A2N9EP73"/>
<organism evidence="2">
    <name type="scientific">Fagus sylvatica</name>
    <name type="common">Beechnut</name>
    <dbReference type="NCBI Taxonomy" id="28930"/>
    <lineage>
        <taxon>Eukaryota</taxon>
        <taxon>Viridiplantae</taxon>
        <taxon>Streptophyta</taxon>
        <taxon>Embryophyta</taxon>
        <taxon>Tracheophyta</taxon>
        <taxon>Spermatophyta</taxon>
        <taxon>Magnoliopsida</taxon>
        <taxon>eudicotyledons</taxon>
        <taxon>Gunneridae</taxon>
        <taxon>Pentapetalae</taxon>
        <taxon>rosids</taxon>
        <taxon>fabids</taxon>
        <taxon>Fagales</taxon>
        <taxon>Fagaceae</taxon>
        <taxon>Fagus</taxon>
    </lineage>
</organism>
<evidence type="ECO:0000313" key="2">
    <source>
        <dbReference type="EMBL" id="SPC76583.1"/>
    </source>
</evidence>
<evidence type="ECO:0000256" key="1">
    <source>
        <dbReference type="SAM" id="MobiDB-lite"/>
    </source>
</evidence>